<proteinExistence type="predicted"/>
<keyword evidence="1" id="KW-0812">Transmembrane</keyword>
<dbReference type="EMBL" id="CP146203">
    <property type="protein sequence ID" value="XBH21642.1"/>
    <property type="molecule type" value="Genomic_DNA"/>
</dbReference>
<keyword evidence="1" id="KW-1133">Transmembrane helix</keyword>
<name>A0AAU7DWI7_9MICO</name>
<gene>
    <name evidence="2" type="ORF">V5R04_15765</name>
</gene>
<protein>
    <recommendedName>
        <fullName evidence="3">Type II secretion system protein GspF domain-containing protein</fullName>
    </recommendedName>
</protein>
<organism evidence="2">
    <name type="scientific">Jonesiaceae bacterium BS-20</name>
    <dbReference type="NCBI Taxonomy" id="3120821"/>
    <lineage>
        <taxon>Bacteria</taxon>
        <taxon>Bacillati</taxon>
        <taxon>Actinomycetota</taxon>
        <taxon>Actinomycetes</taxon>
        <taxon>Micrococcales</taxon>
        <taxon>Jonesiaceae</taxon>
    </lineage>
</organism>
<evidence type="ECO:0008006" key="3">
    <source>
        <dbReference type="Google" id="ProtNLM"/>
    </source>
</evidence>
<feature type="transmembrane region" description="Helical" evidence="1">
    <location>
        <begin position="192"/>
        <end position="212"/>
    </location>
</feature>
<feature type="transmembrane region" description="Helical" evidence="1">
    <location>
        <begin position="167"/>
        <end position="186"/>
    </location>
</feature>
<accession>A0AAU7DWI7</accession>
<reference evidence="2" key="1">
    <citation type="submission" date="2024-02" db="EMBL/GenBank/DDBJ databases">
        <title>Tomenella chthoni gen. nov. sp. nov., a member of the family Jonesiaceae isolated from bat guano.</title>
        <authorList>
            <person name="Miller S.L."/>
            <person name="King J."/>
            <person name="Sankaranarayanan K."/>
            <person name="Lawson P.A."/>
        </authorList>
    </citation>
    <scope>NUCLEOTIDE SEQUENCE</scope>
    <source>
        <strain evidence="2">BS-20</strain>
    </source>
</reference>
<evidence type="ECO:0000313" key="2">
    <source>
        <dbReference type="EMBL" id="XBH21642.1"/>
    </source>
</evidence>
<evidence type="ECO:0000256" key="1">
    <source>
        <dbReference type="SAM" id="Phobius"/>
    </source>
</evidence>
<dbReference type="AlphaFoldDB" id="A0AAU7DWI7"/>
<keyword evidence="1" id="KW-0472">Membrane</keyword>
<sequence length="230" mass="24303">MIALMLLGAGMVLLPGVVYRSKVADRAGTLDAKGYSKQGARQWLTRLFPTFFPPSKPPDDAQGEALLHQMAGLLRAGMPVEVAWESLGVRTVENGLPKDTDLVRVLDENPTSDTFRQAQGVVVACKLAHELGIPLAQLLIVVAGTVEDSQRSIAQREQALAGPAATGRVLIMLPVIGVVLGALLGAQPLNWLLGEPAGWLCLAAGVVLLIVGRQWTAHLMRKAIAAGTAP</sequence>